<evidence type="ECO:0000256" key="1">
    <source>
        <dbReference type="ARBA" id="ARBA00001561"/>
    </source>
</evidence>
<evidence type="ECO:0000313" key="6">
    <source>
        <dbReference type="Proteomes" id="UP000199411"/>
    </source>
</evidence>
<comment type="catalytic activity">
    <reaction evidence="1">
        <text>Hydrolyzes the link between N-acetylmuramoyl residues and L-amino acid residues in certain cell-wall glycopeptides.</text>
        <dbReference type="EC" id="3.5.1.28"/>
    </reaction>
</comment>
<keyword evidence="6" id="KW-1185">Reference proteome</keyword>
<dbReference type="Pfam" id="PF01520">
    <property type="entry name" value="Amidase_3"/>
    <property type="match status" value="1"/>
</dbReference>
<dbReference type="InterPro" id="IPR002508">
    <property type="entry name" value="MurNAc-LAA_cat"/>
</dbReference>
<dbReference type="EC" id="3.5.1.28" evidence="2"/>
<dbReference type="InterPro" id="IPR021731">
    <property type="entry name" value="AMIN_dom"/>
</dbReference>
<proteinExistence type="predicted"/>
<dbReference type="PANTHER" id="PTHR30404:SF0">
    <property type="entry name" value="N-ACETYLMURAMOYL-L-ALANINE AMIDASE AMIC"/>
    <property type="match status" value="1"/>
</dbReference>
<gene>
    <name evidence="5" type="ORF">SAMN05660835_00956</name>
</gene>
<dbReference type="InterPro" id="IPR050695">
    <property type="entry name" value="N-acetylmuramoyl_amidase_3"/>
</dbReference>
<accession>A0A1G6MCZ7</accession>
<dbReference type="RefSeq" id="WP_092128560.1">
    <property type="nucleotide sequence ID" value="NZ_FMYU01000006.1"/>
</dbReference>
<dbReference type="AlphaFoldDB" id="A0A1G6MCZ7"/>
<dbReference type="GO" id="GO:0009253">
    <property type="term" value="P:peptidoglycan catabolic process"/>
    <property type="evidence" value="ECO:0007669"/>
    <property type="project" value="InterPro"/>
</dbReference>
<dbReference type="PANTHER" id="PTHR30404">
    <property type="entry name" value="N-ACETYLMURAMOYL-L-ALANINE AMIDASE"/>
    <property type="match status" value="1"/>
</dbReference>
<keyword evidence="3" id="KW-0378">Hydrolase</keyword>
<protein>
    <recommendedName>
        <fullName evidence="2">N-acetylmuramoyl-L-alanine amidase</fullName>
        <ecNumber evidence="2">3.5.1.28</ecNumber>
    </recommendedName>
</protein>
<dbReference type="GO" id="GO:0030288">
    <property type="term" value="C:outer membrane-bounded periplasmic space"/>
    <property type="evidence" value="ECO:0007669"/>
    <property type="project" value="TreeGrafter"/>
</dbReference>
<dbReference type="Gene3D" id="3.40.630.40">
    <property type="entry name" value="Zn-dependent exopeptidases"/>
    <property type="match status" value="1"/>
</dbReference>
<dbReference type="OrthoDB" id="9806267at2"/>
<dbReference type="Pfam" id="PF11741">
    <property type="entry name" value="AMIN"/>
    <property type="match status" value="1"/>
</dbReference>
<evidence type="ECO:0000313" key="5">
    <source>
        <dbReference type="EMBL" id="SDC53167.1"/>
    </source>
</evidence>
<evidence type="ECO:0000256" key="3">
    <source>
        <dbReference type="ARBA" id="ARBA00022801"/>
    </source>
</evidence>
<evidence type="ECO:0000259" key="4">
    <source>
        <dbReference type="SMART" id="SM00646"/>
    </source>
</evidence>
<name>A0A1G6MCZ7_9BACT</name>
<dbReference type="CDD" id="cd02696">
    <property type="entry name" value="MurNAc-LAA"/>
    <property type="match status" value="1"/>
</dbReference>
<dbReference type="Proteomes" id="UP000199411">
    <property type="component" value="Unassembled WGS sequence"/>
</dbReference>
<dbReference type="SUPFAM" id="SSF53187">
    <property type="entry name" value="Zn-dependent exopeptidases"/>
    <property type="match status" value="1"/>
</dbReference>
<dbReference type="SMART" id="SM00646">
    <property type="entry name" value="Ami_3"/>
    <property type="match status" value="1"/>
</dbReference>
<dbReference type="GO" id="GO:0008745">
    <property type="term" value="F:N-acetylmuramoyl-L-alanine amidase activity"/>
    <property type="evidence" value="ECO:0007669"/>
    <property type="project" value="UniProtKB-EC"/>
</dbReference>
<feature type="domain" description="MurNAc-LAA" evidence="4">
    <location>
        <begin position="207"/>
        <end position="316"/>
    </location>
</feature>
<organism evidence="5 6">
    <name type="scientific">Desulfurella multipotens</name>
    <dbReference type="NCBI Taxonomy" id="79269"/>
    <lineage>
        <taxon>Bacteria</taxon>
        <taxon>Pseudomonadati</taxon>
        <taxon>Campylobacterota</taxon>
        <taxon>Desulfurellia</taxon>
        <taxon>Desulfurellales</taxon>
        <taxon>Desulfurellaceae</taxon>
        <taxon>Desulfurella</taxon>
    </lineage>
</organism>
<sequence>MKLIIAIFCILIFVKTSYAVELTSIDVANQTILISSNSEPKYTKSSFTLNNKHYFVVSFKNAILTGKSEVLYNKIPGIDSITLVQYSLNPNIVRCTIQTEQNQSFFVQTVQINPQKMVTIISPNVSEPTQPQICSTPAQIQQAKRFKVFIDVGHGGYDPGGVGPAGLPESFVNLSVALKLAKYLKEKGISVELDRTSNVFVPLSTRTQLANESGANLFIGLYCNASTDPNMHGTTTYYWHEDSYPFAKYLENYISEKLGLKDDGTVKDNLYVIRYTTAMPAVLIEYAYISNYYEESLLGSAGFRNILSQDLANAIYNYFILKKTQIAKNEVRK</sequence>
<reference evidence="6" key="1">
    <citation type="submission" date="2016-10" db="EMBL/GenBank/DDBJ databases">
        <authorList>
            <person name="Varghese N."/>
            <person name="Submissions S."/>
        </authorList>
    </citation>
    <scope>NUCLEOTIDE SEQUENCE [LARGE SCALE GENOMIC DNA]</scope>
    <source>
        <strain evidence="6">DSM 8415</strain>
    </source>
</reference>
<evidence type="ECO:0000256" key="2">
    <source>
        <dbReference type="ARBA" id="ARBA00011901"/>
    </source>
</evidence>
<dbReference type="EMBL" id="FMYU01000006">
    <property type="protein sequence ID" value="SDC53167.1"/>
    <property type="molecule type" value="Genomic_DNA"/>
</dbReference>